<evidence type="ECO:0000256" key="1">
    <source>
        <dbReference type="SAM" id="Phobius"/>
    </source>
</evidence>
<reference evidence="3 4" key="1">
    <citation type="submission" date="2018-07" db="EMBL/GenBank/DDBJ databases">
        <title>Genomic Encyclopedia of Type Strains, Phase III (KMG-III): the genomes of soil and plant-associated and newly described type strains.</title>
        <authorList>
            <person name="Whitman W."/>
        </authorList>
    </citation>
    <scope>NUCLEOTIDE SEQUENCE [LARGE SCALE GENOMIC DNA]</scope>
    <source>
        <strain evidence="3 4">CECT 7948</strain>
    </source>
</reference>
<dbReference type="PANTHER" id="PTHR43358:SF4">
    <property type="entry name" value="ALPHA_BETA HYDROLASE FOLD-1 DOMAIN-CONTAINING PROTEIN"/>
    <property type="match status" value="1"/>
</dbReference>
<dbReference type="SUPFAM" id="SSF53474">
    <property type="entry name" value="alpha/beta-Hydrolases"/>
    <property type="match status" value="1"/>
</dbReference>
<feature type="domain" description="Serine aminopeptidase S33" evidence="2">
    <location>
        <begin position="88"/>
        <end position="192"/>
    </location>
</feature>
<dbReference type="AlphaFoldDB" id="A0A3D9LLH2"/>
<dbReference type="EMBL" id="QREI01000008">
    <property type="protein sequence ID" value="REE08241.1"/>
    <property type="molecule type" value="Genomic_DNA"/>
</dbReference>
<dbReference type="InterPro" id="IPR052920">
    <property type="entry name" value="DNA-binding_regulatory"/>
</dbReference>
<dbReference type="Gene3D" id="3.40.50.1820">
    <property type="entry name" value="alpha/beta hydrolase"/>
    <property type="match status" value="1"/>
</dbReference>
<keyword evidence="1" id="KW-0472">Membrane</keyword>
<feature type="transmembrane region" description="Helical" evidence="1">
    <location>
        <begin position="12"/>
        <end position="29"/>
    </location>
</feature>
<dbReference type="PANTHER" id="PTHR43358">
    <property type="entry name" value="ALPHA/BETA-HYDROLASE"/>
    <property type="match status" value="1"/>
</dbReference>
<keyword evidence="4" id="KW-1185">Reference proteome</keyword>
<dbReference type="GO" id="GO:0004177">
    <property type="term" value="F:aminopeptidase activity"/>
    <property type="evidence" value="ECO:0007669"/>
    <property type="project" value="UniProtKB-KW"/>
</dbReference>
<dbReference type="InterPro" id="IPR022742">
    <property type="entry name" value="Hydrolase_4"/>
</dbReference>
<accession>A0A3D9LLH2</accession>
<protein>
    <submittedName>
        <fullName evidence="3">Serine aminopeptidase S33 family</fullName>
    </submittedName>
</protein>
<sequence>MLTKKHVKFLKIVTAFTLILGLLAIHFFVPRLISEIKNPVVGLIKRNKNVSFDVASNNASKLNQKAFAFNSFDGLKLSAQLTYSSLDSSKGTVILLHGIRSNKDQFKNVIDFLSENGFNAVALDSRAHGKSEGDFCSFGVHEKKDVASLIDYLSKHENLSHFGVWGQSLGGAIGLQAMGYDQRIKFGIIESAFSEFRTIVNDYFDLHAGFSYTPFSNYLVNRAGQIAAFDSNDASPIKYCETINQPILIVHGNIDERINIKYAKANFSKIPSTNKEFIEIDSANHSNVWKVGGEAYFNRVLAFINKQ</sequence>
<keyword evidence="3" id="KW-0031">Aminopeptidase</keyword>
<evidence type="ECO:0000313" key="4">
    <source>
        <dbReference type="Proteomes" id="UP000256919"/>
    </source>
</evidence>
<organism evidence="3 4">
    <name type="scientific">Winogradskyella pacifica</name>
    <dbReference type="NCBI Taxonomy" id="664642"/>
    <lineage>
        <taxon>Bacteria</taxon>
        <taxon>Pseudomonadati</taxon>
        <taxon>Bacteroidota</taxon>
        <taxon>Flavobacteriia</taxon>
        <taxon>Flavobacteriales</taxon>
        <taxon>Flavobacteriaceae</taxon>
        <taxon>Winogradskyella</taxon>
    </lineage>
</organism>
<comment type="caution">
    <text evidence="3">The sequence shown here is derived from an EMBL/GenBank/DDBJ whole genome shotgun (WGS) entry which is preliminary data.</text>
</comment>
<evidence type="ECO:0000259" key="2">
    <source>
        <dbReference type="Pfam" id="PF12146"/>
    </source>
</evidence>
<dbReference type="InterPro" id="IPR029058">
    <property type="entry name" value="AB_hydrolase_fold"/>
</dbReference>
<keyword evidence="3" id="KW-0645">Protease</keyword>
<keyword evidence="1" id="KW-1133">Transmembrane helix</keyword>
<name>A0A3D9LLH2_9FLAO</name>
<dbReference type="OrthoDB" id="9812921at2"/>
<gene>
    <name evidence="3" type="ORF">DFQ09_108118</name>
</gene>
<proteinExistence type="predicted"/>
<dbReference type="Proteomes" id="UP000256919">
    <property type="component" value="Unassembled WGS sequence"/>
</dbReference>
<dbReference type="Pfam" id="PF12146">
    <property type="entry name" value="Hydrolase_4"/>
    <property type="match status" value="1"/>
</dbReference>
<keyword evidence="3" id="KW-0378">Hydrolase</keyword>
<evidence type="ECO:0000313" key="3">
    <source>
        <dbReference type="EMBL" id="REE08241.1"/>
    </source>
</evidence>
<keyword evidence="1" id="KW-0812">Transmembrane</keyword>
<dbReference type="RefSeq" id="WP_115811906.1">
    <property type="nucleotide sequence ID" value="NZ_QREI01000008.1"/>
</dbReference>